<reference evidence="1" key="1">
    <citation type="submission" date="2020-06" db="EMBL/GenBank/DDBJ databases">
        <title>Genomic insights into acetone-butanol-ethanol (ABE) fermentation by sequencing solventogenic clostridia strains.</title>
        <authorList>
            <person name="Brown S."/>
        </authorList>
    </citation>
    <scope>NUCLEOTIDE SEQUENCE</scope>
    <source>
        <strain evidence="1">DJ123</strain>
    </source>
</reference>
<sequence>MLSNYVPSFLCNSSIFKKLYENQQNEIDDINLDIEDLLNQCFVSTATWGLSIWEEELGIVTNLQRSYTERRNKILGKLRGQGTATKQAIEVIAETYADESSVILNNPDYSFLIDLVSNNGYQYSLEDLYETIEDIKPAHLEADYKLTSLTSDIFKIRAFMLCGEEISVYPYQITNLESIGKIDIALGQTQSAETIEIKPKGEI</sequence>
<dbReference type="Pfam" id="PF10076">
    <property type="entry name" value="Phage_Mu_Gp48"/>
    <property type="match status" value="1"/>
</dbReference>
<proteinExistence type="predicted"/>
<dbReference type="EMBL" id="JABTDW010000001">
    <property type="protein sequence ID" value="NSB17427.1"/>
    <property type="molecule type" value="Genomic_DNA"/>
</dbReference>
<comment type="caution">
    <text evidence="1">The sequence shown here is derived from an EMBL/GenBank/DDBJ whole genome shotgun (WGS) entry which is preliminary data.</text>
</comment>
<accession>A0AAE5H8S0</accession>
<name>A0AAE5H8S0_CLOBE</name>
<evidence type="ECO:0000313" key="1">
    <source>
        <dbReference type="EMBL" id="NSB17427.1"/>
    </source>
</evidence>
<dbReference type="InterPro" id="IPR018755">
    <property type="entry name" value="Phage_Mu_Gp48"/>
</dbReference>
<protein>
    <recommendedName>
        <fullName evidence="3">DUF2313 domain-containing protein</fullName>
    </recommendedName>
</protein>
<dbReference type="AlphaFoldDB" id="A0AAE5H8S0"/>
<evidence type="ECO:0008006" key="3">
    <source>
        <dbReference type="Google" id="ProtNLM"/>
    </source>
</evidence>
<dbReference type="RefSeq" id="WP_077855468.1">
    <property type="nucleotide sequence ID" value="NZ_JABTDW010000001.1"/>
</dbReference>
<gene>
    <name evidence="1" type="ORF">BCD95_005686</name>
</gene>
<dbReference type="Proteomes" id="UP000822184">
    <property type="component" value="Unassembled WGS sequence"/>
</dbReference>
<evidence type="ECO:0000313" key="2">
    <source>
        <dbReference type="Proteomes" id="UP000822184"/>
    </source>
</evidence>
<organism evidence="1 2">
    <name type="scientific">Clostridium beijerinckii</name>
    <name type="common">Clostridium MP</name>
    <dbReference type="NCBI Taxonomy" id="1520"/>
    <lineage>
        <taxon>Bacteria</taxon>
        <taxon>Bacillati</taxon>
        <taxon>Bacillota</taxon>
        <taxon>Clostridia</taxon>
        <taxon>Eubacteriales</taxon>
        <taxon>Clostridiaceae</taxon>
        <taxon>Clostridium</taxon>
    </lineage>
</organism>